<dbReference type="SUPFAM" id="SSF52540">
    <property type="entry name" value="P-loop containing nucleoside triphosphate hydrolases"/>
    <property type="match status" value="1"/>
</dbReference>
<proteinExistence type="predicted"/>
<organism evidence="6 7">
    <name type="scientific">Eggerthia catenaformis OT 569 = DSM 20559</name>
    <dbReference type="NCBI Taxonomy" id="999415"/>
    <lineage>
        <taxon>Bacteria</taxon>
        <taxon>Bacillati</taxon>
        <taxon>Bacillota</taxon>
        <taxon>Erysipelotrichia</taxon>
        <taxon>Erysipelotrichales</taxon>
        <taxon>Coprobacillaceae</taxon>
        <taxon>Eggerthia</taxon>
    </lineage>
</organism>
<evidence type="ECO:0008006" key="8">
    <source>
        <dbReference type="Google" id="ProtNLM"/>
    </source>
</evidence>
<evidence type="ECO:0000259" key="5">
    <source>
        <dbReference type="PROSITE" id="PS51194"/>
    </source>
</evidence>
<dbReference type="eggNOG" id="COG4098">
    <property type="taxonomic scope" value="Bacteria"/>
</dbReference>
<gene>
    <name evidence="6" type="ORF">HMPREF9943_01282</name>
</gene>
<dbReference type="PANTHER" id="PTHR30580:SF1">
    <property type="entry name" value="COMF OPERON PROTEIN 1"/>
    <property type="match status" value="1"/>
</dbReference>
<name>M2Q253_9FIRM</name>
<dbReference type="Proteomes" id="UP000011758">
    <property type="component" value="Unassembled WGS sequence"/>
</dbReference>
<reference evidence="6 7" key="1">
    <citation type="submission" date="2013-02" db="EMBL/GenBank/DDBJ databases">
        <title>The Genome Sequence of Lactobacillus catenaformis F0143.</title>
        <authorList>
            <consortium name="The Broad Institute Genome Sequencing Platform"/>
            <person name="Earl A."/>
            <person name="Ward D."/>
            <person name="Feldgarden M."/>
            <person name="Gevers D."/>
            <person name="Izard J."/>
            <person name="Blanton J.M."/>
            <person name="Mathney J."/>
            <person name="Dewhirst F.E."/>
            <person name="Young S.K."/>
            <person name="Zeng Q."/>
            <person name="Gargeya S."/>
            <person name="Fitzgerald M."/>
            <person name="Haas B."/>
            <person name="Abouelleil A."/>
            <person name="Alvarado L."/>
            <person name="Arachchi H.M."/>
            <person name="Berlin A."/>
            <person name="Chapman S.B."/>
            <person name="Gearin G."/>
            <person name="Goldberg J."/>
            <person name="Griggs A."/>
            <person name="Gujja S."/>
            <person name="Hansen M."/>
            <person name="Heiman D."/>
            <person name="Howarth C."/>
            <person name="Larimer J."/>
            <person name="Lui A."/>
            <person name="MacDonald P.J.P."/>
            <person name="McCowen C."/>
            <person name="Montmayeur A."/>
            <person name="Murphy C."/>
            <person name="Neiman D."/>
            <person name="Pearson M."/>
            <person name="Priest M."/>
            <person name="Roberts A."/>
            <person name="Saif S."/>
            <person name="Shea T."/>
            <person name="Sisk P."/>
            <person name="Stolte C."/>
            <person name="Sykes S."/>
            <person name="Wortman J."/>
            <person name="Nusbaum C."/>
            <person name="Birren B."/>
        </authorList>
    </citation>
    <scope>NUCLEOTIDE SEQUENCE [LARGE SCALE GENOMIC DNA]</scope>
    <source>
        <strain evidence="6 7">OT 569</strain>
    </source>
</reference>
<dbReference type="PATRIC" id="fig|999415.3.peg.1301"/>
<dbReference type="SMART" id="SM00487">
    <property type="entry name" value="DEXDc"/>
    <property type="match status" value="1"/>
</dbReference>
<evidence type="ECO:0000256" key="2">
    <source>
        <dbReference type="ARBA" id="ARBA00022840"/>
    </source>
</evidence>
<protein>
    <recommendedName>
        <fullName evidence="8">ComF operon protein 1</fullName>
    </recommendedName>
</protein>
<dbReference type="STRING" id="999415.HMPREF9943_01282"/>
<keyword evidence="7" id="KW-1185">Reference proteome</keyword>
<evidence type="ECO:0000256" key="3">
    <source>
        <dbReference type="ARBA" id="ARBA00023125"/>
    </source>
</evidence>
<dbReference type="Pfam" id="PF00270">
    <property type="entry name" value="DEAD"/>
    <property type="match status" value="1"/>
</dbReference>
<dbReference type="GO" id="GO:0043138">
    <property type="term" value="F:3'-5' DNA helicase activity"/>
    <property type="evidence" value="ECO:0007669"/>
    <property type="project" value="TreeGrafter"/>
</dbReference>
<dbReference type="GO" id="GO:0005524">
    <property type="term" value="F:ATP binding"/>
    <property type="evidence" value="ECO:0007669"/>
    <property type="project" value="UniProtKB-KW"/>
</dbReference>
<dbReference type="Pfam" id="PF00271">
    <property type="entry name" value="Helicase_C"/>
    <property type="match status" value="1"/>
</dbReference>
<dbReference type="GO" id="GO:0003677">
    <property type="term" value="F:DNA binding"/>
    <property type="evidence" value="ECO:0007669"/>
    <property type="project" value="UniProtKB-KW"/>
</dbReference>
<feature type="domain" description="Helicase ATP-binding" evidence="4">
    <location>
        <begin position="70"/>
        <end position="219"/>
    </location>
</feature>
<dbReference type="BioCyc" id="ECAT999415-HMP:GTTI-1316-MONOMER"/>
<evidence type="ECO:0000259" key="4">
    <source>
        <dbReference type="PROSITE" id="PS51192"/>
    </source>
</evidence>
<dbReference type="RefSeq" id="WP_004803233.1">
    <property type="nucleotide sequence ID" value="NZ_KB446648.1"/>
</dbReference>
<keyword evidence="1" id="KW-0547">Nucleotide-binding</keyword>
<accession>M2Q253</accession>
<dbReference type="GO" id="GO:0006302">
    <property type="term" value="P:double-strand break repair"/>
    <property type="evidence" value="ECO:0007669"/>
    <property type="project" value="TreeGrafter"/>
</dbReference>
<dbReference type="AlphaFoldDB" id="M2Q253"/>
<dbReference type="OrthoDB" id="2077914at2"/>
<dbReference type="EMBL" id="AGEJ01000021">
    <property type="protein sequence ID" value="EMD16356.1"/>
    <property type="molecule type" value="Genomic_DNA"/>
</dbReference>
<comment type="caution">
    <text evidence="6">The sequence shown here is derived from an EMBL/GenBank/DDBJ whole genome shotgun (WGS) entry which is preliminary data.</text>
</comment>
<dbReference type="InterPro" id="IPR001650">
    <property type="entry name" value="Helicase_C-like"/>
</dbReference>
<dbReference type="InterPro" id="IPR027417">
    <property type="entry name" value="P-loop_NTPase"/>
</dbReference>
<dbReference type="InterPro" id="IPR014001">
    <property type="entry name" value="Helicase_ATP-bd"/>
</dbReference>
<keyword evidence="3" id="KW-0238">DNA-binding</keyword>
<dbReference type="Gene3D" id="3.40.50.300">
    <property type="entry name" value="P-loop containing nucleotide triphosphate hydrolases"/>
    <property type="match status" value="2"/>
</dbReference>
<evidence type="ECO:0000313" key="6">
    <source>
        <dbReference type="EMBL" id="EMD16356.1"/>
    </source>
</evidence>
<evidence type="ECO:0000256" key="1">
    <source>
        <dbReference type="ARBA" id="ARBA00022741"/>
    </source>
</evidence>
<dbReference type="SMART" id="SM00490">
    <property type="entry name" value="HELICc"/>
    <property type="match status" value="1"/>
</dbReference>
<dbReference type="PROSITE" id="PS51194">
    <property type="entry name" value="HELICASE_CTER"/>
    <property type="match status" value="1"/>
</dbReference>
<dbReference type="InterPro" id="IPR011545">
    <property type="entry name" value="DEAD/DEAH_box_helicase_dom"/>
</dbReference>
<dbReference type="GO" id="GO:0006310">
    <property type="term" value="P:DNA recombination"/>
    <property type="evidence" value="ECO:0007669"/>
    <property type="project" value="TreeGrafter"/>
</dbReference>
<dbReference type="GO" id="GO:0006270">
    <property type="term" value="P:DNA replication initiation"/>
    <property type="evidence" value="ECO:0007669"/>
    <property type="project" value="TreeGrafter"/>
</dbReference>
<dbReference type="PANTHER" id="PTHR30580">
    <property type="entry name" value="PRIMOSOMAL PROTEIN N"/>
    <property type="match status" value="1"/>
</dbReference>
<feature type="domain" description="Helicase C-terminal" evidence="5">
    <location>
        <begin position="239"/>
        <end position="382"/>
    </location>
</feature>
<dbReference type="PROSITE" id="PS51192">
    <property type="entry name" value="HELICASE_ATP_BIND_1"/>
    <property type="match status" value="1"/>
</dbReference>
<keyword evidence="2" id="KW-0067">ATP-binding</keyword>
<evidence type="ECO:0000313" key="7">
    <source>
        <dbReference type="Proteomes" id="UP000011758"/>
    </source>
</evidence>
<sequence>MECPRCKNTDKKYFYRLNNRYYCRKCIPFQRVFIDDLLEKRIEKTESKPVSYHLSFYLSQRQQVISDKLADNFRQHKNSLVLAVCGSGKTEMCFEVICQALNNKQRVCFTIPRAALAKELYQRFKECFEGIDIGLIYGGFKQNENSAFVICTTHQLYRFLSIPFDLILLDEADAFPFYRNEVLNEIFNQCGRQSIKMSATLTQEDIGTNEVLMMNKRYHNHQLPVPKIIRIPDSLDILVIYYLVRKCKRKHQPLLLYVPLKKDVPIYTGKLKKIFKAEGVSSLSPHINDSLNRLKQGDIDCLITTTVLERGITIDNVQVAVLHAAHSLYDERTLMQIAGRVGRNPRHPDGFVYFIDHSITKEMKQCISTIRYLNTVSYAINR</sequence>